<dbReference type="InterPro" id="IPR051635">
    <property type="entry name" value="SNAT-like"/>
</dbReference>
<gene>
    <name evidence="5" type="ORF">PV10_09225</name>
</gene>
<evidence type="ECO:0000256" key="2">
    <source>
        <dbReference type="ARBA" id="ARBA00023315"/>
    </source>
</evidence>
<dbReference type="RefSeq" id="XP_016219521.1">
    <property type="nucleotide sequence ID" value="XM_016374355.1"/>
</dbReference>
<dbReference type="OrthoDB" id="30840at2759"/>
<evidence type="ECO:0000256" key="3">
    <source>
        <dbReference type="SAM" id="MobiDB-lite"/>
    </source>
</evidence>
<dbReference type="VEuPathDB" id="FungiDB:PV10_09225"/>
<evidence type="ECO:0000259" key="4">
    <source>
        <dbReference type="PROSITE" id="PS51186"/>
    </source>
</evidence>
<dbReference type="SUPFAM" id="SSF55729">
    <property type="entry name" value="Acyl-CoA N-acyltransferases (Nat)"/>
    <property type="match status" value="1"/>
</dbReference>
<accession>A0A0D1YZA1</accession>
<feature type="region of interest" description="Disordered" evidence="3">
    <location>
        <begin position="202"/>
        <end position="234"/>
    </location>
</feature>
<dbReference type="Pfam" id="PF13673">
    <property type="entry name" value="Acetyltransf_10"/>
    <property type="match status" value="1"/>
</dbReference>
<dbReference type="OMA" id="WLEHAAF"/>
<dbReference type="GO" id="GO:0005737">
    <property type="term" value="C:cytoplasm"/>
    <property type="evidence" value="ECO:0007669"/>
    <property type="project" value="TreeGrafter"/>
</dbReference>
<dbReference type="GeneID" id="27327070"/>
<dbReference type="PANTHER" id="PTHR10908">
    <property type="entry name" value="SEROTONIN N-ACETYLTRANSFERASE"/>
    <property type="match status" value="1"/>
</dbReference>
<reference evidence="5 6" key="1">
    <citation type="submission" date="2015-01" db="EMBL/GenBank/DDBJ databases">
        <title>The Genome Sequence of Exophiala mesophila CBS40295.</title>
        <authorList>
            <consortium name="The Broad Institute Genomics Platform"/>
            <person name="Cuomo C."/>
            <person name="de Hoog S."/>
            <person name="Gorbushina A."/>
            <person name="Stielow B."/>
            <person name="Teixiera M."/>
            <person name="Abouelleil A."/>
            <person name="Chapman S.B."/>
            <person name="Priest M."/>
            <person name="Young S.K."/>
            <person name="Wortman J."/>
            <person name="Nusbaum C."/>
            <person name="Birren B."/>
        </authorList>
    </citation>
    <scope>NUCLEOTIDE SEQUENCE [LARGE SCALE GENOMIC DNA]</scope>
    <source>
        <strain evidence="5 6">CBS 40295</strain>
    </source>
</reference>
<keyword evidence="1" id="KW-0808">Transferase</keyword>
<feature type="domain" description="N-acetyltransferase" evidence="4">
    <location>
        <begin position="120"/>
        <end position="315"/>
    </location>
</feature>
<feature type="compositionally biased region" description="Polar residues" evidence="3">
    <location>
        <begin position="1"/>
        <end position="12"/>
    </location>
</feature>
<feature type="region of interest" description="Disordered" evidence="3">
    <location>
        <begin position="1"/>
        <end position="59"/>
    </location>
</feature>
<dbReference type="HOGENOM" id="CLU_061829_1_0_1"/>
<dbReference type="Proteomes" id="UP000054302">
    <property type="component" value="Unassembled WGS sequence"/>
</dbReference>
<proteinExistence type="predicted"/>
<organism evidence="5 6">
    <name type="scientific">Exophiala mesophila</name>
    <name type="common">Black yeast-like fungus</name>
    <dbReference type="NCBI Taxonomy" id="212818"/>
    <lineage>
        <taxon>Eukaryota</taxon>
        <taxon>Fungi</taxon>
        <taxon>Dikarya</taxon>
        <taxon>Ascomycota</taxon>
        <taxon>Pezizomycotina</taxon>
        <taxon>Eurotiomycetes</taxon>
        <taxon>Chaetothyriomycetidae</taxon>
        <taxon>Chaetothyriales</taxon>
        <taxon>Herpotrichiellaceae</taxon>
        <taxon>Exophiala</taxon>
    </lineage>
</organism>
<feature type="compositionally biased region" description="Basic and acidic residues" evidence="3">
    <location>
        <begin position="40"/>
        <end position="49"/>
    </location>
</feature>
<keyword evidence="6" id="KW-1185">Reference proteome</keyword>
<protein>
    <recommendedName>
        <fullName evidence="4">N-acetyltransferase domain-containing protein</fullName>
    </recommendedName>
</protein>
<dbReference type="EMBL" id="KN847528">
    <property type="protein sequence ID" value="KIV87947.1"/>
    <property type="molecule type" value="Genomic_DNA"/>
</dbReference>
<name>A0A0D1YZA1_EXOME</name>
<keyword evidence="2" id="KW-0012">Acyltransferase</keyword>
<dbReference type="PROSITE" id="PS51186">
    <property type="entry name" value="GNAT"/>
    <property type="match status" value="1"/>
</dbReference>
<dbReference type="GO" id="GO:0004059">
    <property type="term" value="F:aralkylamine N-acetyltransferase activity"/>
    <property type="evidence" value="ECO:0007669"/>
    <property type="project" value="TreeGrafter"/>
</dbReference>
<evidence type="ECO:0000256" key="1">
    <source>
        <dbReference type="ARBA" id="ARBA00022679"/>
    </source>
</evidence>
<dbReference type="CDD" id="cd04301">
    <property type="entry name" value="NAT_SF"/>
    <property type="match status" value="1"/>
</dbReference>
<sequence length="320" mass="35628">MAQNPDSISQSDLPARGSSPAKDLETTTDQLSEGDFVPITHKDIEMQDHDIDESTSASQHLDLQRFGNNLQDIDDANAVEDDSEDDDHDPMANHPLLNMLSGRLGARRRGSNHKWDHLHPENQALSVSNVDQCTELEEQAFPPEERASREKFQYRLTRCPELTLGLFTQPTKAEAEANSIVAERSLIAHVISTRTPSPCVTEASMEVPADWKSRRSSLPSKEDDDNEPLGHQDQGGTICIHSVAVSPKYQKIGLGTVLMKSYIARIKDSKSAQRLALLAHDHLVPFYQSFGFENMGPSSVTSHGGHWNNMILDFNYDDDE</sequence>
<dbReference type="AlphaFoldDB" id="A0A0D1YZA1"/>
<evidence type="ECO:0000313" key="5">
    <source>
        <dbReference type="EMBL" id="KIV87947.1"/>
    </source>
</evidence>
<dbReference type="InterPro" id="IPR000182">
    <property type="entry name" value="GNAT_dom"/>
</dbReference>
<dbReference type="PANTHER" id="PTHR10908:SF0">
    <property type="entry name" value="SEROTONIN N-ACETYLTRANSFERASE"/>
    <property type="match status" value="1"/>
</dbReference>
<dbReference type="Gene3D" id="3.40.630.30">
    <property type="match status" value="1"/>
</dbReference>
<dbReference type="InterPro" id="IPR016181">
    <property type="entry name" value="Acyl_CoA_acyltransferase"/>
</dbReference>
<dbReference type="STRING" id="212818.A0A0D1YZA1"/>
<evidence type="ECO:0000313" key="6">
    <source>
        <dbReference type="Proteomes" id="UP000054302"/>
    </source>
</evidence>